<accession>A0A9Q3I732</accession>
<proteinExistence type="predicted"/>
<name>A0A9Q3I732_9BASI</name>
<keyword evidence="2" id="KW-1185">Reference proteome</keyword>
<dbReference type="EMBL" id="AVOT02034598">
    <property type="protein sequence ID" value="MBW0528745.1"/>
    <property type="molecule type" value="Genomic_DNA"/>
</dbReference>
<gene>
    <name evidence="1" type="ORF">O181_068460</name>
</gene>
<evidence type="ECO:0000313" key="2">
    <source>
        <dbReference type="Proteomes" id="UP000765509"/>
    </source>
</evidence>
<reference evidence="1" key="1">
    <citation type="submission" date="2021-03" db="EMBL/GenBank/DDBJ databases">
        <title>Draft genome sequence of rust myrtle Austropuccinia psidii MF-1, a brazilian biotype.</title>
        <authorList>
            <person name="Quecine M.C."/>
            <person name="Pachon D.M.R."/>
            <person name="Bonatelli M.L."/>
            <person name="Correr F.H."/>
            <person name="Franceschini L.M."/>
            <person name="Leite T.F."/>
            <person name="Margarido G.R.A."/>
            <person name="Almeida C.A."/>
            <person name="Ferrarezi J.A."/>
            <person name="Labate C.A."/>
        </authorList>
    </citation>
    <scope>NUCLEOTIDE SEQUENCE</scope>
    <source>
        <strain evidence="1">MF-1</strain>
    </source>
</reference>
<evidence type="ECO:0000313" key="1">
    <source>
        <dbReference type="EMBL" id="MBW0528745.1"/>
    </source>
</evidence>
<dbReference type="AlphaFoldDB" id="A0A9Q3I732"/>
<comment type="caution">
    <text evidence="1">The sequence shown here is derived from an EMBL/GenBank/DDBJ whole genome shotgun (WGS) entry which is preliminary data.</text>
</comment>
<dbReference type="OrthoDB" id="2432695at2759"/>
<sequence>MAHTIYLGAHDFFKALDNNSSNYITSTDEVGFTLMSIASLVDPPNFLNLQYNSIIRKISFLNSFLRHRTHQKDRFVAKVNPLSENRKPSNANALLSQVPKLWNSTYKMLNCTLELKDEYNQFCTLKALESYWLSPI</sequence>
<protein>
    <submittedName>
        <fullName evidence="1">Uncharacterized protein</fullName>
    </submittedName>
</protein>
<organism evidence="1 2">
    <name type="scientific">Austropuccinia psidii MF-1</name>
    <dbReference type="NCBI Taxonomy" id="1389203"/>
    <lineage>
        <taxon>Eukaryota</taxon>
        <taxon>Fungi</taxon>
        <taxon>Dikarya</taxon>
        <taxon>Basidiomycota</taxon>
        <taxon>Pucciniomycotina</taxon>
        <taxon>Pucciniomycetes</taxon>
        <taxon>Pucciniales</taxon>
        <taxon>Sphaerophragmiaceae</taxon>
        <taxon>Austropuccinia</taxon>
    </lineage>
</organism>
<dbReference type="Proteomes" id="UP000765509">
    <property type="component" value="Unassembled WGS sequence"/>
</dbReference>